<accession>A0A2I0ITI7</accession>
<evidence type="ECO:0000259" key="1">
    <source>
        <dbReference type="Pfam" id="PF24924"/>
    </source>
</evidence>
<proteinExistence type="predicted"/>
<dbReference type="InterPro" id="IPR056647">
    <property type="entry name" value="DUF7745"/>
</dbReference>
<feature type="domain" description="DUF7745" evidence="1">
    <location>
        <begin position="1"/>
        <end position="156"/>
    </location>
</feature>
<protein>
    <recommendedName>
        <fullName evidence="1">DUF7745 domain-containing protein</fullName>
    </recommendedName>
</protein>
<dbReference type="AlphaFoldDB" id="A0A2I0ITI7"/>
<comment type="caution">
    <text evidence="2">The sequence shown here is derived from an EMBL/GenBank/DDBJ whole genome shotgun (WGS) entry which is preliminary data.</text>
</comment>
<evidence type="ECO:0000313" key="3">
    <source>
        <dbReference type="Proteomes" id="UP000233551"/>
    </source>
</evidence>
<keyword evidence="3" id="KW-1185">Reference proteome</keyword>
<reference evidence="2 3" key="1">
    <citation type="submission" date="2017-11" db="EMBL/GenBank/DDBJ databases">
        <title>De-novo sequencing of pomegranate (Punica granatum L.) genome.</title>
        <authorList>
            <person name="Akparov Z."/>
            <person name="Amiraslanov A."/>
            <person name="Hajiyeva S."/>
            <person name="Abbasov M."/>
            <person name="Kaur K."/>
            <person name="Hamwieh A."/>
            <person name="Solovyev V."/>
            <person name="Salamov A."/>
            <person name="Braich B."/>
            <person name="Kosarev P."/>
            <person name="Mahmoud A."/>
            <person name="Hajiyev E."/>
            <person name="Babayeva S."/>
            <person name="Izzatullayeva V."/>
            <person name="Mammadov A."/>
            <person name="Mammadov A."/>
            <person name="Sharifova S."/>
            <person name="Ojaghi J."/>
            <person name="Eynullazada K."/>
            <person name="Bayramov B."/>
            <person name="Abdulazimova A."/>
            <person name="Shahmuradov I."/>
        </authorList>
    </citation>
    <scope>NUCLEOTIDE SEQUENCE [LARGE SCALE GENOMIC DNA]</scope>
    <source>
        <strain evidence="3">cv. AG2017</strain>
        <tissue evidence="2">Leaf</tissue>
    </source>
</reference>
<organism evidence="2 3">
    <name type="scientific">Punica granatum</name>
    <name type="common">Pomegranate</name>
    <dbReference type="NCBI Taxonomy" id="22663"/>
    <lineage>
        <taxon>Eukaryota</taxon>
        <taxon>Viridiplantae</taxon>
        <taxon>Streptophyta</taxon>
        <taxon>Embryophyta</taxon>
        <taxon>Tracheophyta</taxon>
        <taxon>Spermatophyta</taxon>
        <taxon>Magnoliopsida</taxon>
        <taxon>eudicotyledons</taxon>
        <taxon>Gunneridae</taxon>
        <taxon>Pentapetalae</taxon>
        <taxon>rosids</taxon>
        <taxon>malvids</taxon>
        <taxon>Myrtales</taxon>
        <taxon>Lythraceae</taxon>
        <taxon>Punica</taxon>
    </lineage>
</organism>
<dbReference type="Proteomes" id="UP000233551">
    <property type="component" value="Unassembled WGS sequence"/>
</dbReference>
<evidence type="ECO:0000313" key="2">
    <source>
        <dbReference type="EMBL" id="PKI47327.1"/>
    </source>
</evidence>
<dbReference type="EMBL" id="PGOL01002516">
    <property type="protein sequence ID" value="PKI47327.1"/>
    <property type="molecule type" value="Genomic_DNA"/>
</dbReference>
<gene>
    <name evidence="2" type="ORF">CRG98_032278</name>
</gene>
<name>A0A2I0ITI7_PUNGR</name>
<dbReference type="Pfam" id="PF24924">
    <property type="entry name" value="DUF7745"/>
    <property type="match status" value="1"/>
</dbReference>
<sequence length="263" mass="29794">MLFPYSLNVIDGALAQVILQVVGGDSYVEAVLAETIRSLDYVREIRRGRMRGSPHLLQIWFLAHIRPFGLSHPFSCITDERSLIVRLPHVFRPSDRNYTDWTRFMEELTPAQFLWTRRWNPGGPMIIGYPSVIGLPLISHLGSTLIFPARVIRKLGGLQDIPIEADRTPHRFRWANTTASLPDRVLRVREVLTTSVASISYSCTRKNGRRATTRYLGARRTTNPGTLPFARHTCDVASRCIYGVFWCSSNALPSSYTGAIQCY</sequence>